<evidence type="ECO:0000256" key="5">
    <source>
        <dbReference type="ARBA" id="ARBA00023002"/>
    </source>
</evidence>
<gene>
    <name evidence="7" type="ORF">FD15_GL000630</name>
</gene>
<organism evidence="7 8">
    <name type="scientific">Liquorilactobacillus sucicola DSM 21376 = JCM 15457</name>
    <dbReference type="NCBI Taxonomy" id="1423806"/>
    <lineage>
        <taxon>Bacteria</taxon>
        <taxon>Bacillati</taxon>
        <taxon>Bacillota</taxon>
        <taxon>Bacilli</taxon>
        <taxon>Lactobacillales</taxon>
        <taxon>Lactobacillaceae</taxon>
        <taxon>Liquorilactobacillus</taxon>
    </lineage>
</organism>
<dbReference type="PROSITE" id="PS51387">
    <property type="entry name" value="FAD_PCMH"/>
    <property type="match status" value="1"/>
</dbReference>
<dbReference type="InterPro" id="IPR016169">
    <property type="entry name" value="FAD-bd_PCMH_sub2"/>
</dbReference>
<name>A0A0R2DUC5_9LACO</name>
<dbReference type="PANTHER" id="PTHR42973:SF39">
    <property type="entry name" value="FAD-BINDING PCMH-TYPE DOMAIN-CONTAINING PROTEIN"/>
    <property type="match status" value="1"/>
</dbReference>
<evidence type="ECO:0000256" key="4">
    <source>
        <dbReference type="ARBA" id="ARBA00022827"/>
    </source>
</evidence>
<dbReference type="InterPro" id="IPR016167">
    <property type="entry name" value="FAD-bd_PCMH_sub1"/>
</dbReference>
<dbReference type="Gene3D" id="3.30.43.10">
    <property type="entry name" value="Uridine Diphospho-n-acetylenolpyruvylglucosamine Reductase, domain 2"/>
    <property type="match status" value="1"/>
</dbReference>
<comment type="cofactor">
    <cofactor evidence="1">
        <name>FAD</name>
        <dbReference type="ChEBI" id="CHEBI:57692"/>
    </cofactor>
</comment>
<dbReference type="Gene3D" id="3.30.465.10">
    <property type="match status" value="1"/>
</dbReference>
<sequence>MQLRKGLFMKKGSNERQWPALPTTLKKVAVAPDDSGYDTVRANYFRIGTPALVIMAETKAQVAETIRFVAEARKVRGSQIPFSVRSGGHGITTASVNNGGVVLDVSRMNKITIVDKEKRLVRIQAGAVWGDVAKALDKYQMVISSGDFGDTGVGGLATAGGIGLLVRETGLTIDHVIGAELVTSNGECHWIDDKHKPNLFWAIRGGSSQVGVVTEFLFKADRLAAPNGEGGTSVTVQKIKYSVTDLSSFVLEWQKYTNASSRWLTSLLMITADKNSDFVVDATNVWAGPEGAKMTASFKKMLMLGHIEDQQQSTMKYAELVKAPHEPHTGQQPVFVKNVLVKNFTGTIINEIENMLKYDFTMGIELRAIGGKLNEVKTGATAWDFREATGFLALWGDKDHPQELKKIFKVTEEEGLGVYGAYSSELSEQENARAWPKEKTRTRLRKIMNESDPEQLFDQGRSLNI</sequence>
<keyword evidence="4" id="KW-0274">FAD</keyword>
<evidence type="ECO:0000256" key="2">
    <source>
        <dbReference type="ARBA" id="ARBA00005466"/>
    </source>
</evidence>
<evidence type="ECO:0000259" key="6">
    <source>
        <dbReference type="PROSITE" id="PS51387"/>
    </source>
</evidence>
<dbReference type="Gene3D" id="3.40.462.20">
    <property type="match status" value="1"/>
</dbReference>
<evidence type="ECO:0000256" key="1">
    <source>
        <dbReference type="ARBA" id="ARBA00001974"/>
    </source>
</evidence>
<evidence type="ECO:0000256" key="3">
    <source>
        <dbReference type="ARBA" id="ARBA00022630"/>
    </source>
</evidence>
<dbReference type="Pfam" id="PF01565">
    <property type="entry name" value="FAD_binding_4"/>
    <property type="match status" value="1"/>
</dbReference>
<dbReference type="InterPro" id="IPR036318">
    <property type="entry name" value="FAD-bd_PCMH-like_sf"/>
</dbReference>
<dbReference type="GO" id="GO:0016491">
    <property type="term" value="F:oxidoreductase activity"/>
    <property type="evidence" value="ECO:0007669"/>
    <property type="project" value="UniProtKB-KW"/>
</dbReference>
<protein>
    <submittedName>
        <fullName evidence="7">FAD FMN-containing dehydrogenase</fullName>
    </submittedName>
</protein>
<accession>A0A0R2DUC5</accession>
<evidence type="ECO:0000313" key="8">
    <source>
        <dbReference type="Proteomes" id="UP000050961"/>
    </source>
</evidence>
<keyword evidence="3" id="KW-0285">Flavoprotein</keyword>
<dbReference type="Proteomes" id="UP000050961">
    <property type="component" value="Unassembled WGS sequence"/>
</dbReference>
<reference evidence="7 8" key="1">
    <citation type="journal article" date="2015" name="Genome Announc.">
        <title>Expanding the biotechnology potential of lactobacilli through comparative genomics of 213 strains and associated genera.</title>
        <authorList>
            <person name="Sun Z."/>
            <person name="Harris H.M."/>
            <person name="McCann A."/>
            <person name="Guo C."/>
            <person name="Argimon S."/>
            <person name="Zhang W."/>
            <person name="Yang X."/>
            <person name="Jeffery I.B."/>
            <person name="Cooney J.C."/>
            <person name="Kagawa T.F."/>
            <person name="Liu W."/>
            <person name="Song Y."/>
            <person name="Salvetti E."/>
            <person name="Wrobel A."/>
            <person name="Rasinkangas P."/>
            <person name="Parkhill J."/>
            <person name="Rea M.C."/>
            <person name="O'Sullivan O."/>
            <person name="Ritari J."/>
            <person name="Douillard F.P."/>
            <person name="Paul Ross R."/>
            <person name="Yang R."/>
            <person name="Briner A.E."/>
            <person name="Felis G.E."/>
            <person name="de Vos W.M."/>
            <person name="Barrangou R."/>
            <person name="Klaenhammer T.R."/>
            <person name="Caufield P.W."/>
            <person name="Cui Y."/>
            <person name="Zhang H."/>
            <person name="O'Toole P.W."/>
        </authorList>
    </citation>
    <scope>NUCLEOTIDE SEQUENCE [LARGE SCALE GENOMIC DNA]</scope>
    <source>
        <strain evidence="7 8">DSM 21376</strain>
    </source>
</reference>
<dbReference type="eggNOG" id="COG0277">
    <property type="taxonomic scope" value="Bacteria"/>
</dbReference>
<dbReference type="PANTHER" id="PTHR42973">
    <property type="entry name" value="BINDING OXIDOREDUCTASE, PUTATIVE (AFU_ORTHOLOGUE AFUA_1G17690)-RELATED"/>
    <property type="match status" value="1"/>
</dbReference>
<comment type="caution">
    <text evidence="7">The sequence shown here is derived from an EMBL/GenBank/DDBJ whole genome shotgun (WGS) entry which is preliminary data.</text>
</comment>
<proteinExistence type="inferred from homology"/>
<dbReference type="InterPro" id="IPR006094">
    <property type="entry name" value="Oxid_FAD_bind_N"/>
</dbReference>
<dbReference type="AlphaFoldDB" id="A0A0R2DUC5"/>
<dbReference type="GO" id="GO:0071949">
    <property type="term" value="F:FAD binding"/>
    <property type="evidence" value="ECO:0007669"/>
    <property type="project" value="InterPro"/>
</dbReference>
<dbReference type="SUPFAM" id="SSF56176">
    <property type="entry name" value="FAD-binding/transporter-associated domain-like"/>
    <property type="match status" value="1"/>
</dbReference>
<dbReference type="InterPro" id="IPR016166">
    <property type="entry name" value="FAD-bd_PCMH"/>
</dbReference>
<comment type="similarity">
    <text evidence="2">Belongs to the oxygen-dependent FAD-linked oxidoreductase family.</text>
</comment>
<dbReference type="PATRIC" id="fig|1423806.3.peg.641"/>
<dbReference type="STRING" id="1423806.FD15_GL000630"/>
<evidence type="ECO:0000313" key="7">
    <source>
        <dbReference type="EMBL" id="KRN07062.1"/>
    </source>
</evidence>
<keyword evidence="5" id="KW-0560">Oxidoreductase</keyword>
<dbReference type="EMBL" id="AYZF01000008">
    <property type="protein sequence ID" value="KRN07062.1"/>
    <property type="molecule type" value="Genomic_DNA"/>
</dbReference>
<keyword evidence="8" id="KW-1185">Reference proteome</keyword>
<feature type="domain" description="FAD-binding PCMH-type" evidence="6">
    <location>
        <begin position="46"/>
        <end position="223"/>
    </location>
</feature>
<dbReference type="InterPro" id="IPR050416">
    <property type="entry name" value="FAD-linked_Oxidoreductase"/>
</dbReference>